<evidence type="ECO:0000313" key="2">
    <source>
        <dbReference type="Proteomes" id="UP000815325"/>
    </source>
</evidence>
<accession>A0ABQ7G2Q9</accession>
<dbReference type="EMBL" id="MU070232">
    <property type="protein sequence ID" value="KAF5828891.1"/>
    <property type="molecule type" value="Genomic_DNA"/>
</dbReference>
<protein>
    <recommendedName>
        <fullName evidence="3">Encoded protein</fullName>
    </recommendedName>
</protein>
<keyword evidence="2" id="KW-1185">Reference proteome</keyword>
<organism evidence="1 2">
    <name type="scientific">Dunaliella salina</name>
    <name type="common">Green alga</name>
    <name type="synonym">Protococcus salinus</name>
    <dbReference type="NCBI Taxonomy" id="3046"/>
    <lineage>
        <taxon>Eukaryota</taxon>
        <taxon>Viridiplantae</taxon>
        <taxon>Chlorophyta</taxon>
        <taxon>core chlorophytes</taxon>
        <taxon>Chlorophyceae</taxon>
        <taxon>CS clade</taxon>
        <taxon>Chlamydomonadales</taxon>
        <taxon>Dunaliellaceae</taxon>
        <taxon>Dunaliella</taxon>
    </lineage>
</organism>
<name>A0ABQ7G2Q9_DUNSA</name>
<comment type="caution">
    <text evidence="1">The sequence shown here is derived from an EMBL/GenBank/DDBJ whole genome shotgun (WGS) entry which is preliminary data.</text>
</comment>
<evidence type="ECO:0000313" key="1">
    <source>
        <dbReference type="EMBL" id="KAF5828891.1"/>
    </source>
</evidence>
<dbReference type="Proteomes" id="UP000815325">
    <property type="component" value="Unassembled WGS sequence"/>
</dbReference>
<gene>
    <name evidence="1" type="ORF">DUNSADRAFT_16856</name>
</gene>
<sequence>MFVRSPIEHLQSYYSQITMNGDRKLSISEFVFEITSSVRYKGLHQGDLFSLYADVFGRSSVTLISYEGVTENHFDPFTAIMHSVLNLHDFEPRISAKLNVGVTALEASILVLFTDFALFQYSSEIPPSCFRSQFHKLTDKLPEACTDISQLPISRDWLQFVASANDSILFYVQSQLQSSYHICDVDRAEVRKHWFEWSTVIKKGVNLMMSLCNGI</sequence>
<proteinExistence type="predicted"/>
<evidence type="ECO:0008006" key="3">
    <source>
        <dbReference type="Google" id="ProtNLM"/>
    </source>
</evidence>
<reference evidence="1" key="1">
    <citation type="submission" date="2017-08" db="EMBL/GenBank/DDBJ databases">
        <authorList>
            <person name="Polle J.E."/>
            <person name="Barry K."/>
            <person name="Cushman J."/>
            <person name="Schmutz J."/>
            <person name="Tran D."/>
            <person name="Hathwaick L.T."/>
            <person name="Yim W.C."/>
            <person name="Jenkins J."/>
            <person name="Mckie-Krisberg Z.M."/>
            <person name="Prochnik S."/>
            <person name="Lindquist E."/>
            <person name="Dockter R.B."/>
            <person name="Adam C."/>
            <person name="Molina H."/>
            <person name="Bunkerborg J."/>
            <person name="Jin E."/>
            <person name="Buchheim M."/>
            <person name="Magnuson J."/>
        </authorList>
    </citation>
    <scope>NUCLEOTIDE SEQUENCE</scope>
    <source>
        <strain evidence="1">CCAP 19/18</strain>
    </source>
</reference>